<dbReference type="KEGG" id="fwa:DCMF_19915"/>
<dbReference type="EMBL" id="CP017634">
    <property type="protein sequence ID" value="ATW26725.1"/>
    <property type="molecule type" value="Genomic_DNA"/>
</dbReference>
<dbReference type="Proteomes" id="UP000323521">
    <property type="component" value="Chromosome"/>
</dbReference>
<keyword evidence="6" id="KW-0238">DNA-binding</keyword>
<keyword evidence="11" id="KW-1185">Reference proteome</keyword>
<dbReference type="GO" id="GO:0032259">
    <property type="term" value="P:methylation"/>
    <property type="evidence" value="ECO:0007669"/>
    <property type="project" value="UniProtKB-KW"/>
</dbReference>
<evidence type="ECO:0000256" key="3">
    <source>
        <dbReference type="ARBA" id="ARBA00022679"/>
    </source>
</evidence>
<keyword evidence="5" id="KW-0680">Restriction system</keyword>
<dbReference type="InterPro" id="IPR001091">
    <property type="entry name" value="RM_Methyltransferase"/>
</dbReference>
<proteinExistence type="inferred from homology"/>
<reference evidence="10 11" key="1">
    <citation type="submission" date="2016-10" db="EMBL/GenBank/DDBJ databases">
        <title>Complete Genome Sequence of Peptococcaceae strain DCMF.</title>
        <authorList>
            <person name="Edwards R.J."/>
            <person name="Holland S.I."/>
            <person name="Deshpande N.P."/>
            <person name="Wong Y.K."/>
            <person name="Ertan H."/>
            <person name="Manefield M."/>
            <person name="Russell T.L."/>
            <person name="Lee M.J."/>
        </authorList>
    </citation>
    <scope>NUCLEOTIDE SEQUENCE [LARGE SCALE GENOMIC DNA]</scope>
    <source>
        <strain evidence="10 11">DCMF</strain>
    </source>
</reference>
<evidence type="ECO:0000313" key="10">
    <source>
        <dbReference type="EMBL" id="ATW26725.1"/>
    </source>
</evidence>
<dbReference type="PROSITE" id="PS00093">
    <property type="entry name" value="N4_MTASE"/>
    <property type="match status" value="1"/>
</dbReference>
<comment type="catalytic activity">
    <reaction evidence="7">
        <text>a 2'-deoxycytidine in DNA + S-adenosyl-L-methionine = an N(4)-methyl-2'-deoxycytidine in DNA + S-adenosyl-L-homocysteine + H(+)</text>
        <dbReference type="Rhea" id="RHEA:16857"/>
        <dbReference type="Rhea" id="RHEA-COMP:11369"/>
        <dbReference type="Rhea" id="RHEA-COMP:13674"/>
        <dbReference type="ChEBI" id="CHEBI:15378"/>
        <dbReference type="ChEBI" id="CHEBI:57856"/>
        <dbReference type="ChEBI" id="CHEBI:59789"/>
        <dbReference type="ChEBI" id="CHEBI:85452"/>
        <dbReference type="ChEBI" id="CHEBI:137933"/>
        <dbReference type="EC" id="2.1.1.113"/>
    </reaction>
</comment>
<dbReference type="GO" id="GO:0009307">
    <property type="term" value="P:DNA restriction-modification system"/>
    <property type="evidence" value="ECO:0007669"/>
    <property type="project" value="UniProtKB-KW"/>
</dbReference>
<dbReference type="SUPFAM" id="SSF53335">
    <property type="entry name" value="S-adenosyl-L-methionine-dependent methyltransferases"/>
    <property type="match status" value="1"/>
</dbReference>
<dbReference type="InterPro" id="IPR017985">
    <property type="entry name" value="MeTrfase_CN4_CS"/>
</dbReference>
<evidence type="ECO:0000256" key="8">
    <source>
        <dbReference type="RuleBase" id="RU362026"/>
    </source>
</evidence>
<evidence type="ECO:0000313" key="11">
    <source>
        <dbReference type="Proteomes" id="UP000323521"/>
    </source>
</evidence>
<evidence type="ECO:0000256" key="5">
    <source>
        <dbReference type="ARBA" id="ARBA00022747"/>
    </source>
</evidence>
<dbReference type="GO" id="GO:0005737">
    <property type="term" value="C:cytoplasm"/>
    <property type="evidence" value="ECO:0007669"/>
    <property type="project" value="TreeGrafter"/>
</dbReference>
<dbReference type="InterPro" id="IPR002941">
    <property type="entry name" value="DNA_methylase_N4/N6"/>
</dbReference>
<feature type="domain" description="DNA methylase N-4/N-6" evidence="9">
    <location>
        <begin position="30"/>
        <end position="287"/>
    </location>
</feature>
<evidence type="ECO:0000259" key="9">
    <source>
        <dbReference type="Pfam" id="PF01555"/>
    </source>
</evidence>
<dbReference type="RefSeq" id="WP_214658759.1">
    <property type="nucleotide sequence ID" value="NZ_CP017634.1"/>
</dbReference>
<protein>
    <recommendedName>
        <fullName evidence="8">Methyltransferase</fullName>
        <ecNumber evidence="8">2.1.1.-</ecNumber>
    </recommendedName>
</protein>
<dbReference type="GO" id="GO:0009007">
    <property type="term" value="F:site-specific DNA-methyltransferase (adenine-specific) activity"/>
    <property type="evidence" value="ECO:0007669"/>
    <property type="project" value="TreeGrafter"/>
</dbReference>
<evidence type="ECO:0000256" key="2">
    <source>
        <dbReference type="ARBA" id="ARBA00022603"/>
    </source>
</evidence>
<dbReference type="PANTHER" id="PTHR13370">
    <property type="entry name" value="RNA METHYLASE-RELATED"/>
    <property type="match status" value="1"/>
</dbReference>
<dbReference type="PANTHER" id="PTHR13370:SF3">
    <property type="entry name" value="TRNA (GUANINE(10)-N2)-METHYLTRANSFERASE HOMOLOG"/>
    <property type="match status" value="1"/>
</dbReference>
<keyword evidence="2" id="KW-0489">Methyltransferase</keyword>
<keyword evidence="3" id="KW-0808">Transferase</keyword>
<organism evidence="10 11">
    <name type="scientific">Formimonas warabiya</name>
    <dbReference type="NCBI Taxonomy" id="1761012"/>
    <lineage>
        <taxon>Bacteria</taxon>
        <taxon>Bacillati</taxon>
        <taxon>Bacillota</taxon>
        <taxon>Clostridia</taxon>
        <taxon>Eubacteriales</taxon>
        <taxon>Peptococcaceae</taxon>
        <taxon>Candidatus Formimonas</taxon>
    </lineage>
</organism>
<evidence type="ECO:0000256" key="6">
    <source>
        <dbReference type="ARBA" id="ARBA00023125"/>
    </source>
</evidence>
<evidence type="ECO:0000256" key="4">
    <source>
        <dbReference type="ARBA" id="ARBA00022691"/>
    </source>
</evidence>
<dbReference type="PRINTS" id="PR00508">
    <property type="entry name" value="S21N4MTFRASE"/>
</dbReference>
<gene>
    <name evidence="10" type="ORF">DCMF_19915</name>
</gene>
<dbReference type="GO" id="GO:0003677">
    <property type="term" value="F:DNA binding"/>
    <property type="evidence" value="ECO:0007669"/>
    <property type="project" value="UniProtKB-KW"/>
</dbReference>
<dbReference type="EC" id="2.1.1.-" evidence="8"/>
<name>A0A3G1KWZ1_FORW1</name>
<evidence type="ECO:0000256" key="1">
    <source>
        <dbReference type="ARBA" id="ARBA00010203"/>
    </source>
</evidence>
<accession>A0A3G1KWZ1</accession>
<dbReference type="Gene3D" id="3.40.50.150">
    <property type="entry name" value="Vaccinia Virus protein VP39"/>
    <property type="match status" value="1"/>
</dbReference>
<comment type="similarity">
    <text evidence="1">Belongs to the N(4)/N(6)-methyltransferase family. N(4) subfamily.</text>
</comment>
<dbReference type="GO" id="GO:0015667">
    <property type="term" value="F:site-specific DNA-methyltransferase (cytosine-N4-specific) activity"/>
    <property type="evidence" value="ECO:0007669"/>
    <property type="project" value="UniProtKB-EC"/>
</dbReference>
<sequence length="304" mass="33958">MAKHDVKDFENRFITGDCGEVLKDIPAQSVDLILTSPPYADRRDYGSKGAALIAPDEYIEWFAPKAKEFYRVLKDDGSFVLNISDKVVENFQHLYVFKLVIYLCEEVGFHYVRDYIWHNTATPPNVFSRGGLGRTKKSHEYCFWFAKGETWTFNMDAIRRPYSKDMKKFLDGKGKGDRAQNQRPSTHNFNCEKVWADNGGADPGTVIEVGNTNSNDAFAKLCRERGIGHPARFPEKLAEFFILSGTNEGALVIDPFSGSGTTAVVAAKTGRRFIGIDSNADYNELASERIAMETEGGDGYAGQA</sequence>
<dbReference type="AlphaFoldDB" id="A0A3G1KWZ1"/>
<keyword evidence="4" id="KW-0949">S-adenosyl-L-methionine</keyword>
<evidence type="ECO:0000256" key="7">
    <source>
        <dbReference type="ARBA" id="ARBA00049120"/>
    </source>
</evidence>
<dbReference type="REBASE" id="224984">
    <property type="entry name" value="M1.PbaDCMFORF19915P"/>
</dbReference>
<dbReference type="Pfam" id="PF01555">
    <property type="entry name" value="N6_N4_Mtase"/>
    <property type="match status" value="1"/>
</dbReference>
<dbReference type="InterPro" id="IPR029063">
    <property type="entry name" value="SAM-dependent_MTases_sf"/>
</dbReference>
<dbReference type="GO" id="GO:0008170">
    <property type="term" value="F:N-methyltransferase activity"/>
    <property type="evidence" value="ECO:0007669"/>
    <property type="project" value="InterPro"/>
</dbReference>